<sequence length="261" mass="30407">MGAPLEDFGPDWLVKRLQKESGKDYMLLLPFSLAYQDGSYYITIVPNTDHVGIDRRGGGDQPQARVDQESGKAIPQKIRRELLREAMKLEWWEHFLLEYNDLEETSLVGEWKEVGNALKGLEKSADRLTPAQRKTLASLINGFDALAEKDPTQQVGKLIQEHEEYITRLVGNHAEEKEWQRLLNGYDKACKILTEHQREAEPVLQACQEWLGEVKDHFPARRWWSFLRYQRCVKEVESSANWLSFTLEQLLFEELYTLVEK</sequence>
<accession>A0A2T4ZCR8</accession>
<organism evidence="1 2">
    <name type="scientific">Desmospora activa DSM 45169</name>
    <dbReference type="NCBI Taxonomy" id="1121389"/>
    <lineage>
        <taxon>Bacteria</taxon>
        <taxon>Bacillati</taxon>
        <taxon>Bacillota</taxon>
        <taxon>Bacilli</taxon>
        <taxon>Bacillales</taxon>
        <taxon>Thermoactinomycetaceae</taxon>
        <taxon>Desmospora</taxon>
    </lineage>
</organism>
<keyword evidence="2" id="KW-1185">Reference proteome</keyword>
<dbReference type="AlphaFoldDB" id="A0A2T4ZCR8"/>
<dbReference type="Proteomes" id="UP000241639">
    <property type="component" value="Unassembled WGS sequence"/>
</dbReference>
<dbReference type="EMBL" id="PZZP01000001">
    <property type="protein sequence ID" value="PTM59676.1"/>
    <property type="molecule type" value="Genomic_DNA"/>
</dbReference>
<reference evidence="1 2" key="1">
    <citation type="submission" date="2018-04" db="EMBL/GenBank/DDBJ databases">
        <title>Genomic Encyclopedia of Archaeal and Bacterial Type Strains, Phase II (KMG-II): from individual species to whole genera.</title>
        <authorList>
            <person name="Goeker M."/>
        </authorList>
    </citation>
    <scope>NUCLEOTIDE SEQUENCE [LARGE SCALE GENOMIC DNA]</scope>
    <source>
        <strain evidence="1 2">DSM 45169</strain>
    </source>
</reference>
<evidence type="ECO:0000313" key="2">
    <source>
        <dbReference type="Proteomes" id="UP000241639"/>
    </source>
</evidence>
<evidence type="ECO:0000313" key="1">
    <source>
        <dbReference type="EMBL" id="PTM59676.1"/>
    </source>
</evidence>
<gene>
    <name evidence="1" type="ORF">C8J48_2306</name>
</gene>
<proteinExistence type="predicted"/>
<comment type="caution">
    <text evidence="1">The sequence shown here is derived from an EMBL/GenBank/DDBJ whole genome shotgun (WGS) entry which is preliminary data.</text>
</comment>
<name>A0A2T4ZCR8_9BACL</name>
<protein>
    <submittedName>
        <fullName evidence="1">Uncharacterized protein</fullName>
    </submittedName>
</protein>
<dbReference type="RefSeq" id="WP_107726844.1">
    <property type="nucleotide sequence ID" value="NZ_PZZP01000001.1"/>
</dbReference>